<dbReference type="AlphaFoldDB" id="A0AAW6U053"/>
<name>A0AAW6U053_9BACT</name>
<feature type="region of interest" description="Disordered" evidence="2">
    <location>
        <begin position="1"/>
        <end position="21"/>
    </location>
</feature>
<gene>
    <name evidence="3" type="ORF">QJ522_19555</name>
</gene>
<dbReference type="RefSeq" id="WP_349246675.1">
    <property type="nucleotide sequence ID" value="NZ_JASCXX010000031.1"/>
</dbReference>
<reference evidence="3" key="1">
    <citation type="submission" date="2023-05" db="EMBL/GenBank/DDBJ databases">
        <title>Anaerotaeda fermentans gen. nov., sp. nov., a novel anaerobic planctomycete of the new family within the order Sedimentisphaerales isolated from Taman Peninsula, Russia.</title>
        <authorList>
            <person name="Khomyakova M.A."/>
            <person name="Merkel A.Y."/>
            <person name="Slobodkin A.I."/>
        </authorList>
    </citation>
    <scope>NUCLEOTIDE SEQUENCE</scope>
    <source>
        <strain evidence="3">M17dextr</strain>
    </source>
</reference>
<evidence type="ECO:0000313" key="3">
    <source>
        <dbReference type="EMBL" id="MDI6451267.1"/>
    </source>
</evidence>
<accession>A0AAW6U053</accession>
<proteinExistence type="predicted"/>
<keyword evidence="4" id="KW-1185">Reference proteome</keyword>
<dbReference type="EMBL" id="JASCXX010000031">
    <property type="protein sequence ID" value="MDI6451267.1"/>
    <property type="molecule type" value="Genomic_DNA"/>
</dbReference>
<sequence>MTTTKSSPRLSRNRARGHGSKGRSVLACGLAVVGLASVLLGGCGIGSERKSPAEIKTQQIAREKTELMRDLQQTRAENVQLAEQIKALSALGPDKRANLYELKRVRITRYSNFYDKNDDGKREKLIVYVEPIDTVGDAIKAAGTVDVQLWNLNNLNGEALLGQWRVEPNELRKLWYDTLVSASYRLTFDAPQELDVLAEPLTVKVTFTDYLTGEIFRDQYAIDPRIHH</sequence>
<evidence type="ECO:0000313" key="4">
    <source>
        <dbReference type="Proteomes" id="UP001431776"/>
    </source>
</evidence>
<feature type="compositionally biased region" description="Polar residues" evidence="2">
    <location>
        <begin position="1"/>
        <end position="10"/>
    </location>
</feature>
<comment type="caution">
    <text evidence="3">The sequence shown here is derived from an EMBL/GenBank/DDBJ whole genome shotgun (WGS) entry which is preliminary data.</text>
</comment>
<keyword evidence="1" id="KW-0175">Coiled coil</keyword>
<protein>
    <recommendedName>
        <fullName evidence="5">Lipoprotein</fullName>
    </recommendedName>
</protein>
<evidence type="ECO:0008006" key="5">
    <source>
        <dbReference type="Google" id="ProtNLM"/>
    </source>
</evidence>
<evidence type="ECO:0000256" key="2">
    <source>
        <dbReference type="SAM" id="MobiDB-lite"/>
    </source>
</evidence>
<evidence type="ECO:0000256" key="1">
    <source>
        <dbReference type="SAM" id="Coils"/>
    </source>
</evidence>
<feature type="compositionally biased region" description="Basic residues" evidence="2">
    <location>
        <begin position="11"/>
        <end position="21"/>
    </location>
</feature>
<feature type="coiled-coil region" evidence="1">
    <location>
        <begin position="57"/>
        <end position="91"/>
    </location>
</feature>
<organism evidence="3 4">
    <name type="scientific">Anaerobaca lacustris</name>
    <dbReference type="NCBI Taxonomy" id="3044600"/>
    <lineage>
        <taxon>Bacteria</taxon>
        <taxon>Pseudomonadati</taxon>
        <taxon>Planctomycetota</taxon>
        <taxon>Phycisphaerae</taxon>
        <taxon>Sedimentisphaerales</taxon>
        <taxon>Anaerobacaceae</taxon>
        <taxon>Anaerobaca</taxon>
    </lineage>
</organism>
<dbReference type="Proteomes" id="UP001431776">
    <property type="component" value="Unassembled WGS sequence"/>
</dbReference>